<keyword evidence="4" id="KW-0107">Calcium channel</keyword>
<comment type="caution">
    <text evidence="17">The sequence shown here is derived from an EMBL/GenBank/DDBJ whole genome shotgun (WGS) entry which is preliminary data.</text>
</comment>
<keyword evidence="15" id="KW-0732">Signal</keyword>
<evidence type="ECO:0000256" key="1">
    <source>
        <dbReference type="ARBA" id="ARBA00004141"/>
    </source>
</evidence>
<reference evidence="17" key="1">
    <citation type="journal article" date="2020" name="New Phytol.">
        <title>Comparative genomics reveals dynamic genome evolution in host specialist ectomycorrhizal fungi.</title>
        <authorList>
            <person name="Lofgren L.A."/>
            <person name="Nguyen N.H."/>
            <person name="Vilgalys R."/>
            <person name="Ruytinx J."/>
            <person name="Liao H.L."/>
            <person name="Branco S."/>
            <person name="Kuo A."/>
            <person name="LaButti K."/>
            <person name="Lipzen A."/>
            <person name="Andreopoulos W."/>
            <person name="Pangilinan J."/>
            <person name="Riley R."/>
            <person name="Hundley H."/>
            <person name="Na H."/>
            <person name="Barry K."/>
            <person name="Grigoriev I.V."/>
            <person name="Stajich J.E."/>
            <person name="Kennedy P.G."/>
        </authorList>
    </citation>
    <scope>NUCLEOTIDE SEQUENCE</scope>
    <source>
        <strain evidence="17">S12</strain>
    </source>
</reference>
<keyword evidence="18" id="KW-1185">Reference proteome</keyword>
<accession>A0A9P7AGB5</accession>
<evidence type="ECO:0000256" key="7">
    <source>
        <dbReference type="ARBA" id="ARBA00022882"/>
    </source>
</evidence>
<evidence type="ECO:0000256" key="2">
    <source>
        <dbReference type="ARBA" id="ARBA00022448"/>
    </source>
</evidence>
<evidence type="ECO:0000256" key="15">
    <source>
        <dbReference type="SAM" id="SignalP"/>
    </source>
</evidence>
<dbReference type="GO" id="GO:0008331">
    <property type="term" value="F:high voltage-gated calcium channel activity"/>
    <property type="evidence" value="ECO:0007669"/>
    <property type="project" value="TreeGrafter"/>
</dbReference>
<gene>
    <name evidence="17" type="ORF">HD556DRAFT_1311781</name>
</gene>
<evidence type="ECO:0000256" key="5">
    <source>
        <dbReference type="ARBA" id="ARBA00022692"/>
    </source>
</evidence>
<comment type="subcellular location">
    <subcellularLocation>
        <location evidence="1">Membrane</location>
        <topology evidence="1">Multi-pass membrane protein</topology>
    </subcellularLocation>
</comment>
<protein>
    <recommendedName>
        <fullName evidence="16">Ion transport domain-containing protein</fullName>
    </recommendedName>
</protein>
<dbReference type="OrthoDB" id="416585at2759"/>
<dbReference type="EMBL" id="JABBWE010000064">
    <property type="protein sequence ID" value="KAG1788865.1"/>
    <property type="molecule type" value="Genomic_DNA"/>
</dbReference>
<feature type="domain" description="Ion transport" evidence="16">
    <location>
        <begin position="3"/>
        <end position="105"/>
    </location>
</feature>
<keyword evidence="11" id="KW-0325">Glycoprotein</keyword>
<dbReference type="Proteomes" id="UP000719766">
    <property type="component" value="Unassembled WGS sequence"/>
</dbReference>
<keyword evidence="10 14" id="KW-0472">Membrane</keyword>
<feature type="region of interest" description="Disordered" evidence="13">
    <location>
        <begin position="168"/>
        <end position="189"/>
    </location>
</feature>
<feature type="transmembrane region" description="Helical" evidence="14">
    <location>
        <begin position="54"/>
        <end position="81"/>
    </location>
</feature>
<dbReference type="Pfam" id="PF00520">
    <property type="entry name" value="Ion_trans"/>
    <property type="match status" value="1"/>
</dbReference>
<evidence type="ECO:0000256" key="13">
    <source>
        <dbReference type="SAM" id="MobiDB-lite"/>
    </source>
</evidence>
<keyword evidence="12" id="KW-0407">Ion channel</keyword>
<dbReference type="GO" id="GO:0098703">
    <property type="term" value="P:calcium ion import across plasma membrane"/>
    <property type="evidence" value="ECO:0007669"/>
    <property type="project" value="TreeGrafter"/>
</dbReference>
<evidence type="ECO:0000313" key="17">
    <source>
        <dbReference type="EMBL" id="KAG1788865.1"/>
    </source>
</evidence>
<evidence type="ECO:0000256" key="12">
    <source>
        <dbReference type="ARBA" id="ARBA00023303"/>
    </source>
</evidence>
<keyword evidence="3" id="KW-0109">Calcium transport</keyword>
<name>A0A9P7AGB5_9AGAM</name>
<feature type="region of interest" description="Disordered" evidence="13">
    <location>
        <begin position="376"/>
        <end position="407"/>
    </location>
</feature>
<dbReference type="PANTHER" id="PTHR45628">
    <property type="entry name" value="VOLTAGE-DEPENDENT CALCIUM CHANNEL TYPE A SUBUNIT ALPHA-1"/>
    <property type="match status" value="1"/>
</dbReference>
<evidence type="ECO:0000256" key="14">
    <source>
        <dbReference type="SAM" id="Phobius"/>
    </source>
</evidence>
<evidence type="ECO:0000259" key="16">
    <source>
        <dbReference type="Pfam" id="PF00520"/>
    </source>
</evidence>
<dbReference type="InterPro" id="IPR050599">
    <property type="entry name" value="VDCC_alpha-1_subunit"/>
</dbReference>
<sequence length="407" mass="46087">MTIFLLVVNLLAVLVCVELIRGDMNDSIGLNFGQLWNSFLAMYQLFSSENWTNILYSTAITGISLGQVVIVIIFLCSWLIFANFIMMQMFVAVIHENFSVAEETKKSKQASDYWVQHHPQRVTHNSWTRKLNPYQRIKADLFASRIMGLLDSTTETGLDILAKVGNGNDTTENDHDEHSEWKAQKAGPSRNVSNIAARDYEDLSQCRIPVYACTNKIKIVRGIVKQQHHISEPRKGDSLIFLRHFMIGKRRDFHNYEATSEGRYLPGDDHVLARVGNTIYYVSVGNSCEKALPLHTNRDVLTEQVTNNLCPTPALQNRDHQGPRVRVTQGYYKGTRVSQGYRGIVTILARRDIPSPGVLPIVQGYRGLQIQTHTPTLKYPYPRPPGVAHTPADPYSKTTPKDPHIRT</sequence>
<evidence type="ECO:0000256" key="3">
    <source>
        <dbReference type="ARBA" id="ARBA00022568"/>
    </source>
</evidence>
<organism evidence="17 18">
    <name type="scientific">Suillus plorans</name>
    <dbReference type="NCBI Taxonomy" id="116603"/>
    <lineage>
        <taxon>Eukaryota</taxon>
        <taxon>Fungi</taxon>
        <taxon>Dikarya</taxon>
        <taxon>Basidiomycota</taxon>
        <taxon>Agaricomycotina</taxon>
        <taxon>Agaricomycetes</taxon>
        <taxon>Agaricomycetidae</taxon>
        <taxon>Boletales</taxon>
        <taxon>Suillineae</taxon>
        <taxon>Suillaceae</taxon>
        <taxon>Suillus</taxon>
    </lineage>
</organism>
<evidence type="ECO:0000256" key="10">
    <source>
        <dbReference type="ARBA" id="ARBA00023136"/>
    </source>
</evidence>
<keyword evidence="7" id="KW-0851">Voltage-gated channel</keyword>
<dbReference type="RefSeq" id="XP_041156026.1">
    <property type="nucleotide sequence ID" value="XM_041300574.1"/>
</dbReference>
<dbReference type="Gene3D" id="1.10.287.70">
    <property type="match status" value="1"/>
</dbReference>
<dbReference type="GeneID" id="64594338"/>
<keyword evidence="8 14" id="KW-1133">Transmembrane helix</keyword>
<keyword evidence="5 14" id="KW-0812">Transmembrane</keyword>
<feature type="compositionally biased region" description="Basic and acidic residues" evidence="13">
    <location>
        <begin position="172"/>
        <end position="183"/>
    </location>
</feature>
<dbReference type="AlphaFoldDB" id="A0A9P7AGB5"/>
<dbReference type="GO" id="GO:0005891">
    <property type="term" value="C:voltage-gated calcium channel complex"/>
    <property type="evidence" value="ECO:0007669"/>
    <property type="project" value="TreeGrafter"/>
</dbReference>
<keyword evidence="6" id="KW-0106">Calcium</keyword>
<evidence type="ECO:0000256" key="11">
    <source>
        <dbReference type="ARBA" id="ARBA00023180"/>
    </source>
</evidence>
<feature type="signal peptide" evidence="15">
    <location>
        <begin position="1"/>
        <end position="22"/>
    </location>
</feature>
<evidence type="ECO:0000313" key="18">
    <source>
        <dbReference type="Proteomes" id="UP000719766"/>
    </source>
</evidence>
<evidence type="ECO:0000256" key="9">
    <source>
        <dbReference type="ARBA" id="ARBA00023065"/>
    </source>
</evidence>
<keyword evidence="9" id="KW-0406">Ion transport</keyword>
<dbReference type="PANTHER" id="PTHR45628:SF7">
    <property type="entry name" value="VOLTAGE-DEPENDENT CALCIUM CHANNEL TYPE A SUBUNIT ALPHA-1"/>
    <property type="match status" value="1"/>
</dbReference>
<evidence type="ECO:0000256" key="4">
    <source>
        <dbReference type="ARBA" id="ARBA00022673"/>
    </source>
</evidence>
<proteinExistence type="predicted"/>
<evidence type="ECO:0000256" key="6">
    <source>
        <dbReference type="ARBA" id="ARBA00022837"/>
    </source>
</evidence>
<dbReference type="InterPro" id="IPR005821">
    <property type="entry name" value="Ion_trans_dom"/>
</dbReference>
<evidence type="ECO:0000256" key="8">
    <source>
        <dbReference type="ARBA" id="ARBA00022989"/>
    </source>
</evidence>
<feature type="chain" id="PRO_5040514124" description="Ion transport domain-containing protein" evidence="15">
    <location>
        <begin position="23"/>
        <end position="407"/>
    </location>
</feature>
<keyword evidence="2" id="KW-0813">Transport</keyword>